<accession>A0A9D4T230</accession>
<feature type="region of interest" description="Disordered" evidence="1">
    <location>
        <begin position="94"/>
        <end position="192"/>
    </location>
</feature>
<evidence type="ECO:0000313" key="2">
    <source>
        <dbReference type="EMBL" id="KAH7963492.1"/>
    </source>
</evidence>
<reference evidence="2" key="1">
    <citation type="journal article" date="2020" name="Cell">
        <title>Large-Scale Comparative Analyses of Tick Genomes Elucidate Their Genetic Diversity and Vector Capacities.</title>
        <authorList>
            <consortium name="Tick Genome and Microbiome Consortium (TIGMIC)"/>
            <person name="Jia N."/>
            <person name="Wang J."/>
            <person name="Shi W."/>
            <person name="Du L."/>
            <person name="Sun Y."/>
            <person name="Zhan W."/>
            <person name="Jiang J.F."/>
            <person name="Wang Q."/>
            <person name="Zhang B."/>
            <person name="Ji P."/>
            <person name="Bell-Sakyi L."/>
            <person name="Cui X.M."/>
            <person name="Yuan T.T."/>
            <person name="Jiang B.G."/>
            <person name="Yang W.F."/>
            <person name="Lam T.T."/>
            <person name="Chang Q.C."/>
            <person name="Ding S.J."/>
            <person name="Wang X.J."/>
            <person name="Zhu J.G."/>
            <person name="Ruan X.D."/>
            <person name="Zhao L."/>
            <person name="Wei J.T."/>
            <person name="Ye R.Z."/>
            <person name="Que T.C."/>
            <person name="Du C.H."/>
            <person name="Zhou Y.H."/>
            <person name="Cheng J.X."/>
            <person name="Dai P.F."/>
            <person name="Guo W.B."/>
            <person name="Han X.H."/>
            <person name="Huang E.J."/>
            <person name="Li L.F."/>
            <person name="Wei W."/>
            <person name="Gao Y.C."/>
            <person name="Liu J.Z."/>
            <person name="Shao H.Z."/>
            <person name="Wang X."/>
            <person name="Wang C.C."/>
            <person name="Yang T.C."/>
            <person name="Huo Q.B."/>
            <person name="Li W."/>
            <person name="Chen H.Y."/>
            <person name="Chen S.E."/>
            <person name="Zhou L.G."/>
            <person name="Ni X.B."/>
            <person name="Tian J.H."/>
            <person name="Sheng Y."/>
            <person name="Liu T."/>
            <person name="Pan Y.S."/>
            <person name="Xia L.Y."/>
            <person name="Li J."/>
            <person name="Zhao F."/>
            <person name="Cao W.C."/>
        </authorList>
    </citation>
    <scope>NUCLEOTIDE SEQUENCE</scope>
    <source>
        <strain evidence="2">Rsan-2018</strain>
    </source>
</reference>
<reference evidence="2" key="2">
    <citation type="submission" date="2021-09" db="EMBL/GenBank/DDBJ databases">
        <authorList>
            <person name="Jia N."/>
            <person name="Wang J."/>
            <person name="Shi W."/>
            <person name="Du L."/>
            <person name="Sun Y."/>
            <person name="Zhan W."/>
            <person name="Jiang J."/>
            <person name="Wang Q."/>
            <person name="Zhang B."/>
            <person name="Ji P."/>
            <person name="Sakyi L.B."/>
            <person name="Cui X."/>
            <person name="Yuan T."/>
            <person name="Jiang B."/>
            <person name="Yang W."/>
            <person name="Lam T.T.-Y."/>
            <person name="Chang Q."/>
            <person name="Ding S."/>
            <person name="Wang X."/>
            <person name="Zhu J."/>
            <person name="Ruan X."/>
            <person name="Zhao L."/>
            <person name="Wei J."/>
            <person name="Que T."/>
            <person name="Du C."/>
            <person name="Cheng J."/>
            <person name="Dai P."/>
            <person name="Han X."/>
            <person name="Huang E."/>
            <person name="Gao Y."/>
            <person name="Liu J."/>
            <person name="Shao H."/>
            <person name="Ye R."/>
            <person name="Li L."/>
            <person name="Wei W."/>
            <person name="Wang X."/>
            <person name="Wang C."/>
            <person name="Huo Q."/>
            <person name="Li W."/>
            <person name="Guo W."/>
            <person name="Chen H."/>
            <person name="Chen S."/>
            <person name="Zhou L."/>
            <person name="Zhou L."/>
            <person name="Ni X."/>
            <person name="Tian J."/>
            <person name="Zhou Y."/>
            <person name="Sheng Y."/>
            <person name="Liu T."/>
            <person name="Pan Y."/>
            <person name="Xia L."/>
            <person name="Li J."/>
            <person name="Zhao F."/>
            <person name="Cao W."/>
        </authorList>
    </citation>
    <scope>NUCLEOTIDE SEQUENCE</scope>
    <source>
        <strain evidence="2">Rsan-2018</strain>
        <tissue evidence="2">Larvae</tissue>
    </source>
</reference>
<gene>
    <name evidence="2" type="ORF">HPB52_021259</name>
</gene>
<dbReference type="EMBL" id="JABSTV010001249">
    <property type="protein sequence ID" value="KAH7963492.1"/>
    <property type="molecule type" value="Genomic_DNA"/>
</dbReference>
<evidence type="ECO:0000313" key="3">
    <source>
        <dbReference type="Proteomes" id="UP000821837"/>
    </source>
</evidence>
<organism evidence="2 3">
    <name type="scientific">Rhipicephalus sanguineus</name>
    <name type="common">Brown dog tick</name>
    <name type="synonym">Ixodes sanguineus</name>
    <dbReference type="NCBI Taxonomy" id="34632"/>
    <lineage>
        <taxon>Eukaryota</taxon>
        <taxon>Metazoa</taxon>
        <taxon>Ecdysozoa</taxon>
        <taxon>Arthropoda</taxon>
        <taxon>Chelicerata</taxon>
        <taxon>Arachnida</taxon>
        <taxon>Acari</taxon>
        <taxon>Parasitiformes</taxon>
        <taxon>Ixodida</taxon>
        <taxon>Ixodoidea</taxon>
        <taxon>Ixodidae</taxon>
        <taxon>Rhipicephalinae</taxon>
        <taxon>Rhipicephalus</taxon>
        <taxon>Rhipicephalus</taxon>
    </lineage>
</organism>
<dbReference type="Proteomes" id="UP000821837">
    <property type="component" value="Chromosome 3"/>
</dbReference>
<keyword evidence="3" id="KW-1185">Reference proteome</keyword>
<comment type="caution">
    <text evidence="2">The sequence shown here is derived from an EMBL/GenBank/DDBJ whole genome shotgun (WGS) entry which is preliminary data.</text>
</comment>
<proteinExistence type="predicted"/>
<feature type="compositionally biased region" description="Acidic residues" evidence="1">
    <location>
        <begin position="103"/>
        <end position="112"/>
    </location>
</feature>
<feature type="compositionally biased region" description="Basic and acidic residues" evidence="1">
    <location>
        <begin position="138"/>
        <end position="156"/>
    </location>
</feature>
<dbReference type="AlphaFoldDB" id="A0A9D4T230"/>
<name>A0A9D4T230_RHISA</name>
<evidence type="ECO:0000256" key="1">
    <source>
        <dbReference type="SAM" id="MobiDB-lite"/>
    </source>
</evidence>
<sequence length="192" mass="20451">MASSSLDRIVALLAPLTTAATHGGHERTQHVALTKMTLDHYAAPPPANVALEPASASTSSSSARLLDYLVDYLAAHRIPFVFDMGLDEAAAKDGAKEQRAGAEFEESAEGADDAAGSRNEAAPDADQLSSDEVSVENVRGEQHAHVNEEVVGKTVDELQDGEADDDQCRDGEQETAAEVVQEDRAKERRKTP</sequence>
<protein>
    <submittedName>
        <fullName evidence="2">Uncharacterized protein</fullName>
    </submittedName>
</protein>